<dbReference type="SUPFAM" id="SSF50104">
    <property type="entry name" value="Translation proteins SH3-like domain"/>
    <property type="match status" value="1"/>
</dbReference>
<comment type="similarity">
    <text evidence="2">Belongs to the MOS2 family.</text>
</comment>
<dbReference type="PANTHER" id="PTHR15818:SF2">
    <property type="entry name" value="G-PATCH DOMAIN AND KOW MOTIFS-CONTAINING PROTEIN"/>
    <property type="match status" value="1"/>
</dbReference>
<dbReference type="InterPro" id="IPR005824">
    <property type="entry name" value="KOW"/>
</dbReference>
<dbReference type="Pfam" id="PF00467">
    <property type="entry name" value="KOW"/>
    <property type="match status" value="1"/>
</dbReference>
<evidence type="ECO:0000259" key="6">
    <source>
        <dbReference type="PROSITE" id="PS50174"/>
    </source>
</evidence>
<sequence>MNQTVQKSSPSNRQNVSFKFTKTTAKALTGNRLDEENKDFVVSVDKSEIKSTLAKPKPAELVIPLIKKNNWRNLKTIKKQENTAENESELNNLAVQELLKESSEKNAQWENREFSNMTVSIPLIVQNKIPEGYETDDKLNVSLRAEQSTIEDYDKVPIEQFGMALIRGMGWKEGEGIGNNNKKHIEPVELKRRPKGLGLGGDASVLKKNQEKAKEEKLELTKGAYVNIIQGQHKGYYGEVLGLDEENARVIVKLTTDEKVTLPEFFIKLVSKKEFNKESRIINRATYEKYKREEEKKEKNERHSIKRERSDDLDNSKHERKETENGQSEGKNSRKPEKRSKRHHSRERSEEKYRTSKSTQTWVKPQLRVRFINDKYQKGKFFNEKMVVVDVMSSKSCFCKTDDGRVLDDISPSMLETVIPRHENAYVMIVQGKYSGELCTILKKDKSKYLATVQFLSDRDKALKIEYDSICEYVGDVSQFD</sequence>
<reference evidence="7 8" key="1">
    <citation type="submission" date="2021-06" db="EMBL/GenBank/DDBJ databases">
        <title>Caerostris darwini draft genome.</title>
        <authorList>
            <person name="Kono N."/>
            <person name="Arakawa K."/>
        </authorList>
    </citation>
    <scope>NUCLEOTIDE SEQUENCE [LARGE SCALE GENOMIC DNA]</scope>
</reference>
<dbReference type="GO" id="GO:0000398">
    <property type="term" value="P:mRNA splicing, via spliceosome"/>
    <property type="evidence" value="ECO:0007669"/>
    <property type="project" value="InterPro"/>
</dbReference>
<dbReference type="InterPro" id="IPR041993">
    <property type="entry name" value="GPKOW_KOW1"/>
</dbReference>
<dbReference type="PROSITE" id="PS50174">
    <property type="entry name" value="G_PATCH"/>
    <property type="match status" value="1"/>
</dbReference>
<dbReference type="GO" id="GO:0005681">
    <property type="term" value="C:spliceosomal complex"/>
    <property type="evidence" value="ECO:0007669"/>
    <property type="project" value="TreeGrafter"/>
</dbReference>
<proteinExistence type="inferred from homology"/>
<dbReference type="AlphaFoldDB" id="A0AAV4PZ60"/>
<dbReference type="EMBL" id="BPLQ01003582">
    <property type="protein sequence ID" value="GIY01494.1"/>
    <property type="molecule type" value="Genomic_DNA"/>
</dbReference>
<feature type="region of interest" description="Disordered" evidence="5">
    <location>
        <begin position="291"/>
        <end position="359"/>
    </location>
</feature>
<protein>
    <submittedName>
        <fullName evidence="7">G-patch domain and KOW motifs-containing protein</fullName>
    </submittedName>
</protein>
<accession>A0AAV4PZ60</accession>
<evidence type="ECO:0000256" key="3">
    <source>
        <dbReference type="ARBA" id="ARBA00022737"/>
    </source>
</evidence>
<dbReference type="Gene3D" id="2.30.30.30">
    <property type="match status" value="2"/>
</dbReference>
<evidence type="ECO:0000313" key="7">
    <source>
        <dbReference type="EMBL" id="GIY01494.1"/>
    </source>
</evidence>
<dbReference type="Proteomes" id="UP001054837">
    <property type="component" value="Unassembled WGS sequence"/>
</dbReference>
<dbReference type="InterPro" id="IPR041994">
    <property type="entry name" value="GPKOW_KOW2"/>
</dbReference>
<evidence type="ECO:0000313" key="8">
    <source>
        <dbReference type="Proteomes" id="UP001054837"/>
    </source>
</evidence>
<dbReference type="Pfam" id="PF12656">
    <property type="entry name" value="G-patch_2"/>
    <property type="match status" value="1"/>
</dbReference>
<dbReference type="InterPro" id="IPR000467">
    <property type="entry name" value="G_patch_dom"/>
</dbReference>
<evidence type="ECO:0000256" key="2">
    <source>
        <dbReference type="ARBA" id="ARBA00010966"/>
    </source>
</evidence>
<dbReference type="InterPro" id="IPR026822">
    <property type="entry name" value="Spp2/MOS2_G-patch"/>
</dbReference>
<dbReference type="Pfam" id="PF25088">
    <property type="entry name" value="GPKOW_C"/>
    <property type="match status" value="1"/>
</dbReference>
<keyword evidence="3" id="KW-0677">Repeat</keyword>
<evidence type="ECO:0000256" key="1">
    <source>
        <dbReference type="ARBA" id="ARBA00004123"/>
    </source>
</evidence>
<dbReference type="SMART" id="SM00443">
    <property type="entry name" value="G_patch"/>
    <property type="match status" value="1"/>
</dbReference>
<comment type="subcellular location">
    <subcellularLocation>
        <location evidence="1">Nucleus</location>
    </subcellularLocation>
</comment>
<dbReference type="GO" id="GO:0003676">
    <property type="term" value="F:nucleic acid binding"/>
    <property type="evidence" value="ECO:0007669"/>
    <property type="project" value="InterPro"/>
</dbReference>
<dbReference type="CDD" id="cd13153">
    <property type="entry name" value="KOW_GPKOW_B"/>
    <property type="match status" value="1"/>
</dbReference>
<feature type="compositionally biased region" description="Basic and acidic residues" evidence="5">
    <location>
        <begin position="291"/>
        <end position="324"/>
    </location>
</feature>
<dbReference type="InterPro" id="IPR014722">
    <property type="entry name" value="Rib_uL2_dom2"/>
</dbReference>
<dbReference type="InterPro" id="IPR008991">
    <property type="entry name" value="Translation_prot_SH3-like_sf"/>
</dbReference>
<keyword evidence="4" id="KW-0539">Nucleus</keyword>
<dbReference type="CDD" id="cd13152">
    <property type="entry name" value="KOW_GPKOW_A"/>
    <property type="match status" value="1"/>
</dbReference>
<name>A0AAV4PZ60_9ARAC</name>
<gene>
    <name evidence="7" type="primary">gpkow</name>
    <name evidence="7" type="ORF">CDAR_196791</name>
</gene>
<evidence type="ECO:0000256" key="4">
    <source>
        <dbReference type="ARBA" id="ARBA00023242"/>
    </source>
</evidence>
<organism evidence="7 8">
    <name type="scientific">Caerostris darwini</name>
    <dbReference type="NCBI Taxonomy" id="1538125"/>
    <lineage>
        <taxon>Eukaryota</taxon>
        <taxon>Metazoa</taxon>
        <taxon>Ecdysozoa</taxon>
        <taxon>Arthropoda</taxon>
        <taxon>Chelicerata</taxon>
        <taxon>Arachnida</taxon>
        <taxon>Araneae</taxon>
        <taxon>Araneomorphae</taxon>
        <taxon>Entelegynae</taxon>
        <taxon>Araneoidea</taxon>
        <taxon>Araneidae</taxon>
        <taxon>Caerostris</taxon>
    </lineage>
</organism>
<dbReference type="SMART" id="SM00739">
    <property type="entry name" value="KOW"/>
    <property type="match status" value="2"/>
</dbReference>
<feature type="domain" description="G-patch" evidence="6">
    <location>
        <begin position="158"/>
        <end position="204"/>
    </location>
</feature>
<keyword evidence="8" id="KW-1185">Reference proteome</keyword>
<evidence type="ECO:0000256" key="5">
    <source>
        <dbReference type="SAM" id="MobiDB-lite"/>
    </source>
</evidence>
<comment type="caution">
    <text evidence="7">The sequence shown here is derived from an EMBL/GenBank/DDBJ whole genome shotgun (WGS) entry which is preliminary data.</text>
</comment>
<feature type="compositionally biased region" description="Basic residues" evidence="5">
    <location>
        <begin position="336"/>
        <end position="346"/>
    </location>
</feature>
<dbReference type="InterPro" id="IPR045166">
    <property type="entry name" value="Spp2-like"/>
</dbReference>
<dbReference type="PANTHER" id="PTHR15818">
    <property type="entry name" value="G PATCH AND KOW-CONTAINING"/>
    <property type="match status" value="1"/>
</dbReference>